<accession>A0A0L0H5A8</accession>
<dbReference type="Proteomes" id="UP000053201">
    <property type="component" value="Unassembled WGS sequence"/>
</dbReference>
<dbReference type="Gene3D" id="3.30.200.20">
    <property type="entry name" value="Phosphorylase Kinase, domain 1"/>
    <property type="match status" value="1"/>
</dbReference>
<dbReference type="VEuPathDB" id="FungiDB:SPPG_08466"/>
<evidence type="ECO:0000256" key="1">
    <source>
        <dbReference type="ARBA" id="ARBA00022679"/>
    </source>
</evidence>
<comment type="catalytic activity">
    <reaction evidence="9">
        <text>L-tyrosyl-[protein] + ATP = O-phospho-L-tyrosyl-[protein] + ADP + H(+)</text>
        <dbReference type="Rhea" id="RHEA:10596"/>
        <dbReference type="Rhea" id="RHEA-COMP:10136"/>
        <dbReference type="Rhea" id="RHEA-COMP:20101"/>
        <dbReference type="ChEBI" id="CHEBI:15378"/>
        <dbReference type="ChEBI" id="CHEBI:30616"/>
        <dbReference type="ChEBI" id="CHEBI:46858"/>
        <dbReference type="ChEBI" id="CHEBI:61978"/>
        <dbReference type="ChEBI" id="CHEBI:456216"/>
        <dbReference type="EC" id="2.7.12.2"/>
    </reaction>
</comment>
<dbReference type="Gene3D" id="1.10.510.10">
    <property type="entry name" value="Transferase(Phosphotransferase) domain 1"/>
    <property type="match status" value="1"/>
</dbReference>
<dbReference type="SMART" id="SM00220">
    <property type="entry name" value="S_TKc"/>
    <property type="match status" value="1"/>
</dbReference>
<dbReference type="RefSeq" id="XP_016604116.1">
    <property type="nucleotide sequence ID" value="XM_016756621.1"/>
</dbReference>
<evidence type="ECO:0000256" key="9">
    <source>
        <dbReference type="ARBA" id="ARBA00051693"/>
    </source>
</evidence>
<dbReference type="EC" id="2.7.12.2" evidence="6"/>
<dbReference type="EMBL" id="KQ257471">
    <property type="protein sequence ID" value="KNC96076.1"/>
    <property type="molecule type" value="Genomic_DNA"/>
</dbReference>
<evidence type="ECO:0000256" key="2">
    <source>
        <dbReference type="ARBA" id="ARBA00022741"/>
    </source>
</evidence>
<name>A0A0L0H5A8_SPIPD</name>
<evidence type="ECO:0000256" key="5">
    <source>
        <dbReference type="ARBA" id="ARBA00038035"/>
    </source>
</evidence>
<dbReference type="InterPro" id="IPR000719">
    <property type="entry name" value="Prot_kinase_dom"/>
</dbReference>
<dbReference type="InterPro" id="IPR008271">
    <property type="entry name" value="Ser/Thr_kinase_AS"/>
</dbReference>
<evidence type="ECO:0000259" key="10">
    <source>
        <dbReference type="PROSITE" id="PS50011"/>
    </source>
</evidence>
<dbReference type="GO" id="GO:0005524">
    <property type="term" value="F:ATP binding"/>
    <property type="evidence" value="ECO:0007669"/>
    <property type="project" value="UniProtKB-KW"/>
</dbReference>
<reference evidence="11 12" key="1">
    <citation type="submission" date="2009-08" db="EMBL/GenBank/DDBJ databases">
        <title>The Genome Sequence of Spizellomyces punctatus strain DAOM BR117.</title>
        <authorList>
            <consortium name="The Broad Institute Genome Sequencing Platform"/>
            <person name="Russ C."/>
            <person name="Cuomo C."/>
            <person name="Shea T."/>
            <person name="Young S.K."/>
            <person name="Zeng Q."/>
            <person name="Koehrsen M."/>
            <person name="Haas B."/>
            <person name="Borodovsky M."/>
            <person name="Guigo R."/>
            <person name="Alvarado L."/>
            <person name="Berlin A."/>
            <person name="Bochicchio J."/>
            <person name="Borenstein D."/>
            <person name="Chapman S."/>
            <person name="Chen Z."/>
            <person name="Engels R."/>
            <person name="Freedman E."/>
            <person name="Gellesch M."/>
            <person name="Goldberg J."/>
            <person name="Griggs A."/>
            <person name="Gujja S."/>
            <person name="Heiman D."/>
            <person name="Hepburn T."/>
            <person name="Howarth C."/>
            <person name="Jen D."/>
            <person name="Larson L."/>
            <person name="Lewis B."/>
            <person name="Mehta T."/>
            <person name="Park D."/>
            <person name="Pearson M."/>
            <person name="Roberts A."/>
            <person name="Saif S."/>
            <person name="Shenoy N."/>
            <person name="Sisk P."/>
            <person name="Stolte C."/>
            <person name="Sykes S."/>
            <person name="Thomson T."/>
            <person name="Walk T."/>
            <person name="White J."/>
            <person name="Yandava C."/>
            <person name="Burger G."/>
            <person name="Gray M.W."/>
            <person name="Holland P.W.H."/>
            <person name="King N."/>
            <person name="Lang F.B.F."/>
            <person name="Roger A.J."/>
            <person name="Ruiz-Trillo I."/>
            <person name="Lander E."/>
            <person name="Nusbaum C."/>
        </authorList>
    </citation>
    <scope>NUCLEOTIDE SEQUENCE [LARGE SCALE GENOMIC DNA]</scope>
    <source>
        <strain evidence="11 12">DAOM BR117</strain>
    </source>
</reference>
<dbReference type="InterPro" id="IPR011009">
    <property type="entry name" value="Kinase-like_dom_sf"/>
</dbReference>
<dbReference type="PANTHER" id="PTHR48013:SF9">
    <property type="entry name" value="DUAL SPECIFICITY MITOGEN-ACTIVATED PROTEIN KINASE KINASE 5"/>
    <property type="match status" value="1"/>
</dbReference>
<evidence type="ECO:0000313" key="11">
    <source>
        <dbReference type="EMBL" id="KNC96076.1"/>
    </source>
</evidence>
<keyword evidence="2" id="KW-0547">Nucleotide-binding</keyword>
<feature type="domain" description="Protein kinase" evidence="10">
    <location>
        <begin position="67"/>
        <end position="341"/>
    </location>
</feature>
<evidence type="ECO:0000256" key="7">
    <source>
        <dbReference type="ARBA" id="ARBA00049014"/>
    </source>
</evidence>
<gene>
    <name evidence="11" type="ORF">SPPG_08466</name>
</gene>
<comment type="catalytic activity">
    <reaction evidence="8">
        <text>L-threonyl-[protein] + ATP = O-phospho-L-threonyl-[protein] + ADP + H(+)</text>
        <dbReference type="Rhea" id="RHEA:46608"/>
        <dbReference type="Rhea" id="RHEA-COMP:11060"/>
        <dbReference type="Rhea" id="RHEA-COMP:11605"/>
        <dbReference type="ChEBI" id="CHEBI:15378"/>
        <dbReference type="ChEBI" id="CHEBI:30013"/>
        <dbReference type="ChEBI" id="CHEBI:30616"/>
        <dbReference type="ChEBI" id="CHEBI:61977"/>
        <dbReference type="ChEBI" id="CHEBI:456216"/>
        <dbReference type="EC" id="2.7.12.2"/>
    </reaction>
</comment>
<keyword evidence="3 11" id="KW-0418">Kinase</keyword>
<keyword evidence="1" id="KW-0808">Transferase</keyword>
<dbReference type="PROSITE" id="PS50011">
    <property type="entry name" value="PROTEIN_KINASE_DOM"/>
    <property type="match status" value="1"/>
</dbReference>
<protein>
    <recommendedName>
        <fullName evidence="6">mitogen-activated protein kinase kinase</fullName>
        <ecNumber evidence="6">2.7.12.2</ecNumber>
    </recommendedName>
</protein>
<dbReference type="GO" id="GO:0004708">
    <property type="term" value="F:MAP kinase kinase activity"/>
    <property type="evidence" value="ECO:0007669"/>
    <property type="project" value="UniProtKB-EC"/>
</dbReference>
<dbReference type="InParanoid" id="A0A0L0H5A8"/>
<proteinExistence type="inferred from homology"/>
<dbReference type="PROSITE" id="PS00108">
    <property type="entry name" value="PROTEIN_KINASE_ST"/>
    <property type="match status" value="1"/>
</dbReference>
<keyword evidence="4" id="KW-0067">ATP-binding</keyword>
<evidence type="ECO:0000256" key="3">
    <source>
        <dbReference type="ARBA" id="ARBA00022777"/>
    </source>
</evidence>
<organism evidence="11 12">
    <name type="scientific">Spizellomyces punctatus (strain DAOM BR117)</name>
    <dbReference type="NCBI Taxonomy" id="645134"/>
    <lineage>
        <taxon>Eukaryota</taxon>
        <taxon>Fungi</taxon>
        <taxon>Fungi incertae sedis</taxon>
        <taxon>Chytridiomycota</taxon>
        <taxon>Chytridiomycota incertae sedis</taxon>
        <taxon>Chytridiomycetes</taxon>
        <taxon>Spizellomycetales</taxon>
        <taxon>Spizellomycetaceae</taxon>
        <taxon>Spizellomyces</taxon>
    </lineage>
</organism>
<dbReference type="OrthoDB" id="10252354at2759"/>
<dbReference type="eggNOG" id="KOG0581">
    <property type="taxonomic scope" value="Eukaryota"/>
</dbReference>
<sequence>MGITPNNSPGLSRRKPAGLEIRPLLSLYPIGRRKSLAGSESASHLESLASLSSEPRSGDLTPDSALVAAVETDIVGSQEVRYDAADFEFIAPLERMVAKVLHKPSGITMARKILPITTRENTPRAKERNLILRELSILRKLRSPYVVTFLGAYINEGDIVMLLEYMDLGSLSNVYLKTGPIEEAYVGKVAVQVLRGLCYLYDECHIVHRDIKPANLLLNRLGEVKISDFGVSKDLVESAALTFTGTQGYMAPERSCASMPITVISDIWSLGVTLMEIALAKFPYPPLTSVLDLIEFVQEGPTPSLPPGRFSESFEQFINLCLIKDPAQRPSPSVLLAEPFCANAIVDGLDMREWAESIATRILG</sequence>
<dbReference type="OMA" id="THPYEGC"/>
<comment type="catalytic activity">
    <reaction evidence="7">
        <text>L-seryl-[protein] + ATP = O-phospho-L-seryl-[protein] + ADP + H(+)</text>
        <dbReference type="Rhea" id="RHEA:17989"/>
        <dbReference type="Rhea" id="RHEA-COMP:9863"/>
        <dbReference type="Rhea" id="RHEA-COMP:11604"/>
        <dbReference type="ChEBI" id="CHEBI:15378"/>
        <dbReference type="ChEBI" id="CHEBI:29999"/>
        <dbReference type="ChEBI" id="CHEBI:30616"/>
        <dbReference type="ChEBI" id="CHEBI:83421"/>
        <dbReference type="ChEBI" id="CHEBI:456216"/>
        <dbReference type="EC" id="2.7.12.2"/>
    </reaction>
</comment>
<dbReference type="GeneID" id="27691630"/>
<comment type="similarity">
    <text evidence="5">Belongs to the protein kinase superfamily. STE Ser/Thr protein kinase family. MAP kinase kinase subfamily.</text>
</comment>
<evidence type="ECO:0000256" key="6">
    <source>
        <dbReference type="ARBA" id="ARBA00038999"/>
    </source>
</evidence>
<dbReference type="AlphaFoldDB" id="A0A0L0H5A8"/>
<evidence type="ECO:0000256" key="8">
    <source>
        <dbReference type="ARBA" id="ARBA00049299"/>
    </source>
</evidence>
<evidence type="ECO:0000313" key="12">
    <source>
        <dbReference type="Proteomes" id="UP000053201"/>
    </source>
</evidence>
<dbReference type="Pfam" id="PF00069">
    <property type="entry name" value="Pkinase"/>
    <property type="match status" value="1"/>
</dbReference>
<dbReference type="SUPFAM" id="SSF56112">
    <property type="entry name" value="Protein kinase-like (PK-like)"/>
    <property type="match status" value="1"/>
</dbReference>
<evidence type="ECO:0000256" key="4">
    <source>
        <dbReference type="ARBA" id="ARBA00022840"/>
    </source>
</evidence>
<dbReference type="PANTHER" id="PTHR48013">
    <property type="entry name" value="DUAL SPECIFICITY MITOGEN-ACTIVATED PROTEIN KINASE KINASE 5-RELATED"/>
    <property type="match status" value="1"/>
</dbReference>
<keyword evidence="12" id="KW-1185">Reference proteome</keyword>
<dbReference type="STRING" id="645134.A0A0L0H5A8"/>